<dbReference type="InParanoid" id="G3IND6"/>
<name>G3IND6_CRIGR</name>
<evidence type="ECO:0000313" key="2">
    <source>
        <dbReference type="EMBL" id="EGW15364.1"/>
    </source>
</evidence>
<dbReference type="AlphaFoldDB" id="G3IND6"/>
<feature type="region of interest" description="Disordered" evidence="1">
    <location>
        <begin position="125"/>
        <end position="149"/>
    </location>
</feature>
<organism evidence="2 3">
    <name type="scientific">Cricetulus griseus</name>
    <name type="common">Chinese hamster</name>
    <name type="synonym">Cricetulus barabensis griseus</name>
    <dbReference type="NCBI Taxonomy" id="10029"/>
    <lineage>
        <taxon>Eukaryota</taxon>
        <taxon>Metazoa</taxon>
        <taxon>Chordata</taxon>
        <taxon>Craniata</taxon>
        <taxon>Vertebrata</taxon>
        <taxon>Euteleostomi</taxon>
        <taxon>Mammalia</taxon>
        <taxon>Eutheria</taxon>
        <taxon>Euarchontoglires</taxon>
        <taxon>Glires</taxon>
        <taxon>Rodentia</taxon>
        <taxon>Myomorpha</taxon>
        <taxon>Muroidea</taxon>
        <taxon>Cricetidae</taxon>
        <taxon>Cricetinae</taxon>
        <taxon>Cricetulus</taxon>
    </lineage>
</organism>
<accession>G3IND6</accession>
<dbReference type="Proteomes" id="UP000001075">
    <property type="component" value="Unassembled WGS sequence"/>
</dbReference>
<sequence length="246" mass="27580">MDKMVRMDELEREGILDPKIELNNKNNACYSHAIDPCGCTSSKPHNSEVMLAVLTGGNWRLKASQEQMVSEGFLGFQAPLGKMAYLVFQAQRDTQGCLATLVFQEIEEGQAQMDNLEEREKLERRAGLAHGETWEREEPKARDDGARGPKGMGLKMFTALKLRVLGVITLRETKATLPVSMVHLVQRVNRVSLDTKDILEPLESKAFLEVKDIEDHQADLDSLVLLDHQGIQVIQGCLGRRAILEK</sequence>
<gene>
    <name evidence="2" type="ORF">I79_025452</name>
</gene>
<dbReference type="EMBL" id="JH005816">
    <property type="protein sequence ID" value="EGW15364.1"/>
    <property type="molecule type" value="Genomic_DNA"/>
</dbReference>
<evidence type="ECO:0000256" key="1">
    <source>
        <dbReference type="SAM" id="MobiDB-lite"/>
    </source>
</evidence>
<proteinExistence type="predicted"/>
<protein>
    <submittedName>
        <fullName evidence="2">Uncharacterized protein</fullName>
    </submittedName>
</protein>
<feature type="compositionally biased region" description="Basic and acidic residues" evidence="1">
    <location>
        <begin position="125"/>
        <end position="147"/>
    </location>
</feature>
<evidence type="ECO:0000313" key="3">
    <source>
        <dbReference type="Proteomes" id="UP000001075"/>
    </source>
</evidence>
<reference evidence="3" key="1">
    <citation type="journal article" date="2011" name="Nat. Biotechnol.">
        <title>The genomic sequence of the Chinese hamster ovary (CHO)-K1 cell line.</title>
        <authorList>
            <person name="Xu X."/>
            <person name="Nagarajan H."/>
            <person name="Lewis N.E."/>
            <person name="Pan S."/>
            <person name="Cai Z."/>
            <person name="Liu X."/>
            <person name="Chen W."/>
            <person name="Xie M."/>
            <person name="Wang W."/>
            <person name="Hammond S."/>
            <person name="Andersen M.R."/>
            <person name="Neff N."/>
            <person name="Passarelli B."/>
            <person name="Koh W."/>
            <person name="Fan H.C."/>
            <person name="Wang J."/>
            <person name="Gui Y."/>
            <person name="Lee K.H."/>
            <person name="Betenbaugh M.J."/>
            <person name="Quake S.R."/>
            <person name="Famili I."/>
            <person name="Palsson B.O."/>
            <person name="Wang J."/>
        </authorList>
    </citation>
    <scope>NUCLEOTIDE SEQUENCE [LARGE SCALE GENOMIC DNA]</scope>
    <source>
        <strain evidence="3">CHO K1 cell line</strain>
    </source>
</reference>